<dbReference type="EMBL" id="SDJR01000005">
    <property type="protein sequence ID" value="RXR25824.1"/>
    <property type="molecule type" value="Genomic_DNA"/>
</dbReference>
<keyword evidence="2" id="KW-0812">Transmembrane</keyword>
<sequence length="167" mass="18112">MVRKFNRPPNWPVPPQGWKPPRGWEPDPAWGPPPSGWVLYTRAPMPVWGWWLIAVGVVLLLVLWSVVQKLLGLGPLTCEKAIDEVVAMTAEEPASGQIVDITDASFLEDRQDELDAGTFTVAAGQETDEVLVCRGAGEWADGSYGAVEFGYTADAAGNLYSYLAPVG</sequence>
<feature type="compositionally biased region" description="Pro residues" evidence="1">
    <location>
        <begin position="9"/>
        <end position="18"/>
    </location>
</feature>
<name>A0A4Q1KUS4_9CELL</name>
<reference evidence="5 6" key="1">
    <citation type="submission" date="2019-01" db="EMBL/GenBank/DDBJ databases">
        <title>Oerskovia turbata Genome sequencing and assembly.</title>
        <authorList>
            <person name="Dou T."/>
        </authorList>
    </citation>
    <scope>NUCLEOTIDE SEQUENCE [LARGE SCALE GENOMIC DNA]</scope>
    <source>
        <strain evidence="4 5">JCM12123</strain>
        <strain evidence="3 6">JCM3160</strain>
    </source>
</reference>
<dbReference type="STRING" id="1713.GCA_000718325_01691"/>
<dbReference type="AlphaFoldDB" id="A0A4Q1KUS4"/>
<accession>A0A4Q1KUS4</accession>
<evidence type="ECO:0000256" key="1">
    <source>
        <dbReference type="SAM" id="MobiDB-lite"/>
    </source>
</evidence>
<dbReference type="Proteomes" id="UP000290517">
    <property type="component" value="Unassembled WGS sequence"/>
</dbReference>
<proteinExistence type="predicted"/>
<keyword evidence="2" id="KW-0472">Membrane</keyword>
<evidence type="ECO:0000313" key="4">
    <source>
        <dbReference type="EMBL" id="RXR33390.1"/>
    </source>
</evidence>
<evidence type="ECO:0000256" key="2">
    <source>
        <dbReference type="SAM" id="Phobius"/>
    </source>
</evidence>
<protein>
    <submittedName>
        <fullName evidence="4">Uncharacterized protein</fullName>
    </submittedName>
</protein>
<comment type="caution">
    <text evidence="4">The sequence shown here is derived from an EMBL/GenBank/DDBJ whole genome shotgun (WGS) entry which is preliminary data.</text>
</comment>
<evidence type="ECO:0000313" key="5">
    <source>
        <dbReference type="Proteomes" id="UP000289805"/>
    </source>
</evidence>
<evidence type="ECO:0000313" key="6">
    <source>
        <dbReference type="Proteomes" id="UP000290517"/>
    </source>
</evidence>
<gene>
    <name evidence="3" type="ORF">EQW73_10015</name>
    <name evidence="4" type="ORF">EQW78_11475</name>
</gene>
<keyword evidence="2" id="KW-1133">Transmembrane helix</keyword>
<dbReference type="EMBL" id="SDJQ01000014">
    <property type="protein sequence ID" value="RXR33390.1"/>
    <property type="molecule type" value="Genomic_DNA"/>
</dbReference>
<feature type="region of interest" description="Disordered" evidence="1">
    <location>
        <begin position="1"/>
        <end position="27"/>
    </location>
</feature>
<organism evidence="4 5">
    <name type="scientific">Oerskovia turbata</name>
    <dbReference type="NCBI Taxonomy" id="1713"/>
    <lineage>
        <taxon>Bacteria</taxon>
        <taxon>Bacillati</taxon>
        <taxon>Actinomycetota</taxon>
        <taxon>Actinomycetes</taxon>
        <taxon>Micrococcales</taxon>
        <taxon>Cellulomonadaceae</taxon>
        <taxon>Oerskovia</taxon>
    </lineage>
</organism>
<evidence type="ECO:0000313" key="3">
    <source>
        <dbReference type="EMBL" id="RXR25824.1"/>
    </source>
</evidence>
<feature type="transmembrane region" description="Helical" evidence="2">
    <location>
        <begin position="48"/>
        <end position="67"/>
    </location>
</feature>
<dbReference type="Proteomes" id="UP000289805">
    <property type="component" value="Unassembled WGS sequence"/>
</dbReference>
<keyword evidence="6" id="KW-1185">Reference proteome</keyword>
<dbReference type="OrthoDB" id="4868490at2"/>
<dbReference type="RefSeq" id="WP_129429528.1">
    <property type="nucleotide sequence ID" value="NZ_JOFV01000006.1"/>
</dbReference>